<dbReference type="VEuPathDB" id="MicrosporidiaDB:NCER_101279"/>
<gene>
    <name evidence="2" type="ORF">NCER_101279</name>
</gene>
<accession>C4V9N1</accession>
<evidence type="ECO:0000313" key="3">
    <source>
        <dbReference type="Proteomes" id="UP000009082"/>
    </source>
</evidence>
<dbReference type="STRING" id="578460.C4V9N1"/>
<reference evidence="3" key="1">
    <citation type="journal article" date="2009" name="PLoS Pathog.">
        <title>Genomic analyses of the microsporidian Nosema ceranae, an emergent pathogen of honey bees.</title>
        <authorList>
            <person name="Cornman R.S."/>
            <person name="Chen Y.P."/>
            <person name="Schatz M.C."/>
            <person name="Street C."/>
            <person name="Zhao Y."/>
            <person name="Desany B."/>
            <person name="Egholm M."/>
            <person name="Hutchison S."/>
            <person name="Pettis J.S."/>
            <person name="Lipkin W.I."/>
            <person name="Evans J.D."/>
        </authorList>
    </citation>
    <scope>NUCLEOTIDE SEQUENCE [LARGE SCALE GENOMIC DNA]</scope>
    <source>
        <strain evidence="3">BRL01</strain>
    </source>
</reference>
<feature type="coiled-coil region" evidence="1">
    <location>
        <begin position="543"/>
        <end position="584"/>
    </location>
</feature>
<dbReference type="OrthoDB" id="2191694at2759"/>
<dbReference type="OMA" id="FEESHIV"/>
<dbReference type="HOGENOM" id="CLU_027090_0_0_1"/>
<dbReference type="Proteomes" id="UP000009082">
    <property type="component" value="Unassembled WGS sequence"/>
</dbReference>
<protein>
    <submittedName>
        <fullName evidence="2">Uncharacterized protein</fullName>
    </submittedName>
</protein>
<dbReference type="KEGG" id="nce:NCER_101279"/>
<name>C4V9N1_VAIC1</name>
<keyword evidence="1" id="KW-0175">Coiled coil</keyword>
<dbReference type="AlphaFoldDB" id="C4V9N1"/>
<dbReference type="InParanoid" id="C4V9N1"/>
<evidence type="ECO:0000256" key="1">
    <source>
        <dbReference type="SAM" id="Coils"/>
    </source>
</evidence>
<dbReference type="EMBL" id="ACOL01000120">
    <property type="protein sequence ID" value="EEQ82068.1"/>
    <property type="molecule type" value="Genomic_DNA"/>
</dbReference>
<organism evidence="3">
    <name type="scientific">Vairimorpha ceranae (strain BRL01)</name>
    <name type="common">Microsporidian parasite</name>
    <name type="synonym">Nosema ceranae</name>
    <dbReference type="NCBI Taxonomy" id="578460"/>
    <lineage>
        <taxon>Eukaryota</taxon>
        <taxon>Fungi</taxon>
        <taxon>Fungi incertae sedis</taxon>
        <taxon>Microsporidia</taxon>
        <taxon>Nosematidae</taxon>
        <taxon>Vairimorpha</taxon>
    </lineage>
</organism>
<sequence>MHYKEKQNHYKNVTCSISILKDKISNEDITNINITEIFKIFEFTDLYLQYFILTKNKTEKITINSFSAHKVGEMIRNVKKTTIIRYNQLDLDNTMIKWLKLNLSNFTNTKDIISILNELNLNQKDKNFFRQYFGYNIIYKEYKKLIDDASTENLQILLVLLDNNKICYNKLLEIYQKLNYYLENNILDKNFIFCCKFLYFLLEYDFKMFYEDYKEFLLGFSIYLFDLLYLQDTIRIFEIQDIKYIVKLIKIIYPIGSSKYKKGIYIKSLERLNTLFTNIYEDTIMLIFILEIFCMTDEFYASNDSLDLLHNQLEAFQLSPLFKTYKDYDFISLSFFKYKYKILNKLKVILEKSYDKLNVYNDLYHNDTNSCVILYHLNDTAFYGLLDNLIILINNSNDKIQYINILFDKLKEDDLSYLYLYLQAIKENHKHVLYFTIYFLQMHVTLHRNYFEMLILIYFNFIDENDVYICRTRIKILDFISKTDKIYIDIIIKEIKKYKNKNKNIFILIYFVIKSIKGISKEEFIFLYKYLLDDLEKSIKNNVKDLHKNKDSQKNNIKDLHKNKDSQKNNIKDLHKNKDSQKNTVTCSVGEDTFSYQVDTTKYRFKYFYYKLALDLLTIYDSTDKIELINFTNFHNYTIILLYYQKLNSGYDLIKQDLFKYVFLCSKKERKFLYKLIFIEKICENDQVNDKKTVTRIEKKYNI</sequence>
<proteinExistence type="predicted"/>
<evidence type="ECO:0000313" key="2">
    <source>
        <dbReference type="EMBL" id="EEQ82068.1"/>
    </source>
</evidence>